<dbReference type="InterPro" id="IPR036388">
    <property type="entry name" value="WH-like_DNA-bd_sf"/>
</dbReference>
<comment type="caution">
    <text evidence="1">The sequence shown here is derived from an EMBL/GenBank/DDBJ whole genome shotgun (WGS) entry which is preliminary data.</text>
</comment>
<sequence length="212" mass="23424">MAPTPASSLRIVIVAPETLNPDPSDVEAGWEAERSRSLRIGLLQGGYDVVAVLPADVFLPDRLAQIQPDMIIVDAESQARDTLEHVVVATRDARRPIVLFTDDDDTSHVKDAIAAGVTVYVVAGLAPERIKPVLDVALARFQHEEALRRELAKTRTQLQDRKLVERAKGILMKRYGCDEQQAYERLRKAAMDKGLRIAEVAQRLIDVADVIG</sequence>
<gene>
    <name evidence="1" type="ORF">C1702_15580</name>
</gene>
<name>A0A2S5T1A6_9BURK</name>
<proteinExistence type="predicted"/>
<evidence type="ECO:0000313" key="1">
    <source>
        <dbReference type="EMBL" id="PPE68763.1"/>
    </source>
</evidence>
<dbReference type="AlphaFoldDB" id="A0A2S5T1A6"/>
<organism evidence="1 2">
    <name type="scientific">Caldimonas thermodepolymerans</name>
    <dbReference type="NCBI Taxonomy" id="215580"/>
    <lineage>
        <taxon>Bacteria</taxon>
        <taxon>Pseudomonadati</taxon>
        <taxon>Pseudomonadota</taxon>
        <taxon>Betaproteobacteria</taxon>
        <taxon>Burkholderiales</taxon>
        <taxon>Sphaerotilaceae</taxon>
        <taxon>Caldimonas</taxon>
    </lineage>
</organism>
<protein>
    <submittedName>
        <fullName evidence="1">Response regulator</fullName>
    </submittedName>
</protein>
<dbReference type="Gene3D" id="1.10.10.10">
    <property type="entry name" value="Winged helix-like DNA-binding domain superfamily/Winged helix DNA-binding domain"/>
    <property type="match status" value="1"/>
</dbReference>
<dbReference type="Proteomes" id="UP000239406">
    <property type="component" value="Unassembled WGS sequence"/>
</dbReference>
<evidence type="ECO:0000313" key="2">
    <source>
        <dbReference type="Proteomes" id="UP000239406"/>
    </source>
</evidence>
<dbReference type="InterPro" id="IPR005561">
    <property type="entry name" value="ANTAR"/>
</dbReference>
<reference evidence="1 2" key="1">
    <citation type="submission" date="2018-02" db="EMBL/GenBank/DDBJ databases">
        <title>Reclassifiation of [Polyangium] brachysporum DSM 7029 as Guopingzhaonella breviflexa gen. nov., sp. nov., a member of the family Comamonadaceae.</title>
        <authorList>
            <person name="Tang B."/>
        </authorList>
    </citation>
    <scope>NUCLEOTIDE SEQUENCE [LARGE SCALE GENOMIC DNA]</scope>
    <source>
        <strain evidence="1 2">DSM 15344</strain>
    </source>
</reference>
<dbReference type="Gene3D" id="3.40.50.2300">
    <property type="match status" value="1"/>
</dbReference>
<dbReference type="InterPro" id="IPR008327">
    <property type="entry name" value="Sig_transdc_resp-reg_antiterm"/>
</dbReference>
<keyword evidence="2" id="KW-1185">Reference proteome</keyword>
<accession>A0A2S5T1A6</accession>
<dbReference type="Pfam" id="PF03861">
    <property type="entry name" value="ANTAR"/>
    <property type="match status" value="1"/>
</dbReference>
<dbReference type="PIRSF" id="PIRSF036382">
    <property type="entry name" value="RR_antiterm"/>
    <property type="match status" value="1"/>
</dbReference>
<dbReference type="PROSITE" id="PS50921">
    <property type="entry name" value="ANTAR"/>
    <property type="match status" value="1"/>
</dbReference>
<dbReference type="InterPro" id="IPR011006">
    <property type="entry name" value="CheY-like_superfamily"/>
</dbReference>
<dbReference type="SMART" id="SM01012">
    <property type="entry name" value="ANTAR"/>
    <property type="match status" value="1"/>
</dbReference>
<dbReference type="SUPFAM" id="SSF52172">
    <property type="entry name" value="CheY-like"/>
    <property type="match status" value="1"/>
</dbReference>
<dbReference type="GO" id="GO:0003723">
    <property type="term" value="F:RNA binding"/>
    <property type="evidence" value="ECO:0007669"/>
    <property type="project" value="InterPro"/>
</dbReference>
<dbReference type="EMBL" id="PSNY01000020">
    <property type="protein sequence ID" value="PPE68763.1"/>
    <property type="molecule type" value="Genomic_DNA"/>
</dbReference>
<dbReference type="RefSeq" id="WP_104358640.1">
    <property type="nucleotide sequence ID" value="NZ_CP064338.1"/>
</dbReference>